<proteinExistence type="predicted"/>
<feature type="compositionally biased region" description="Basic residues" evidence="1">
    <location>
        <begin position="9"/>
        <end position="22"/>
    </location>
</feature>
<gene>
    <name evidence="3" type="ORF">EHUX00137_LOCUS2080</name>
</gene>
<protein>
    <recommendedName>
        <fullName evidence="2">DUF1214 domain-containing protein</fullName>
    </recommendedName>
</protein>
<accession>A0A7S3VXC6</accession>
<dbReference type="SUPFAM" id="SSF160935">
    <property type="entry name" value="VPA0735-like"/>
    <property type="match status" value="1"/>
</dbReference>
<dbReference type="Gene3D" id="2.60.120.600">
    <property type="entry name" value="Domain of unknown function DUF1214, C-terminal domain"/>
    <property type="match status" value="1"/>
</dbReference>
<dbReference type="PANTHER" id="PTHR36509">
    <property type="entry name" value="BLL3101 PROTEIN"/>
    <property type="match status" value="1"/>
</dbReference>
<dbReference type="EMBL" id="HBIR01002926">
    <property type="protein sequence ID" value="CAE0524016.1"/>
    <property type="molecule type" value="Transcribed_RNA"/>
</dbReference>
<reference evidence="3" key="1">
    <citation type="submission" date="2021-01" db="EMBL/GenBank/DDBJ databases">
        <authorList>
            <person name="Corre E."/>
            <person name="Pelletier E."/>
            <person name="Niang G."/>
            <person name="Scheremetjew M."/>
            <person name="Finn R."/>
            <person name="Kale V."/>
            <person name="Holt S."/>
            <person name="Cochrane G."/>
            <person name="Meng A."/>
            <person name="Brown T."/>
            <person name="Cohen L."/>
        </authorList>
    </citation>
    <scope>NUCLEOTIDE SEQUENCE</scope>
    <source>
        <strain evidence="3">379</strain>
    </source>
</reference>
<feature type="region of interest" description="Disordered" evidence="1">
    <location>
        <begin position="1"/>
        <end position="51"/>
    </location>
</feature>
<organism evidence="3">
    <name type="scientific">Emiliania huxleyi</name>
    <name type="common">Coccolithophore</name>
    <name type="synonym">Pontosphaera huxleyi</name>
    <dbReference type="NCBI Taxonomy" id="2903"/>
    <lineage>
        <taxon>Eukaryota</taxon>
        <taxon>Haptista</taxon>
        <taxon>Haptophyta</taxon>
        <taxon>Prymnesiophyceae</taxon>
        <taxon>Isochrysidales</taxon>
        <taxon>Noelaerhabdaceae</taxon>
        <taxon>Emiliania</taxon>
    </lineage>
</organism>
<dbReference type="AlphaFoldDB" id="A0A7S3VXC6"/>
<dbReference type="PANTHER" id="PTHR36509:SF2">
    <property type="entry name" value="BLL3101 PROTEIN"/>
    <property type="match status" value="1"/>
</dbReference>
<dbReference type="InterPro" id="IPR037049">
    <property type="entry name" value="DUF1214_C_sf"/>
</dbReference>
<feature type="domain" description="DUF1214" evidence="2">
    <location>
        <begin position="234"/>
        <end position="312"/>
    </location>
</feature>
<dbReference type="Pfam" id="PF06742">
    <property type="entry name" value="DUF1214"/>
    <property type="match status" value="1"/>
</dbReference>
<sequence>MDREAKQQRPGRRQSMRDRHTRSTPGLGRKPPDGNLGHETQSQSRERPLSQRVVDACPRVPLCTGPNFDTMYSFAVLDLTCAATVVLPQTERYQILEVIDEEHWIPLIAAEPGRYELTKESVGSRFAFAFVRTRVNMQDPADLRLAAEVQDGIAVEQAEPGSYQQPLTYDMDEILALRKAYNERKGKEGVTSEMIFGKKGELSEEMRNFGVAVGWGGLPKEGAVYPFPDAVDSTDPHTLTLRDVPNHPRAFWSVTVYDEDGFARGGHYNVNSAFAKPDADGAFVIHFGGDQSQPNFLEIYPGWNVALRIYSPVGAYFDGSWTSPQLRRC</sequence>
<evidence type="ECO:0000259" key="2">
    <source>
        <dbReference type="Pfam" id="PF06742"/>
    </source>
</evidence>
<dbReference type="InterPro" id="IPR010621">
    <property type="entry name" value="DUF1214"/>
</dbReference>
<evidence type="ECO:0000256" key="1">
    <source>
        <dbReference type="SAM" id="MobiDB-lite"/>
    </source>
</evidence>
<name>A0A7S3VXC6_EMIHU</name>
<evidence type="ECO:0000313" key="3">
    <source>
        <dbReference type="EMBL" id="CAE0524016.1"/>
    </source>
</evidence>